<feature type="transmembrane region" description="Helical" evidence="2">
    <location>
        <begin position="38"/>
        <end position="61"/>
    </location>
</feature>
<proteinExistence type="predicted"/>
<keyword evidence="5" id="KW-1185">Reference proteome</keyword>
<gene>
    <name evidence="4" type="ORF">ADK38_46860</name>
</gene>
<evidence type="ECO:0000313" key="5">
    <source>
        <dbReference type="Proteomes" id="UP000037020"/>
    </source>
</evidence>
<accession>A0ABR5IR38</accession>
<feature type="transmembrane region" description="Helical" evidence="2">
    <location>
        <begin position="91"/>
        <end position="108"/>
    </location>
</feature>
<dbReference type="InterPro" id="IPR046672">
    <property type="entry name" value="DUF6542"/>
</dbReference>
<feature type="transmembrane region" description="Helical" evidence="2">
    <location>
        <begin position="67"/>
        <end position="84"/>
    </location>
</feature>
<evidence type="ECO:0000256" key="1">
    <source>
        <dbReference type="SAM" id="MobiDB-lite"/>
    </source>
</evidence>
<keyword evidence="2" id="KW-1133">Transmembrane helix</keyword>
<evidence type="ECO:0000256" key="2">
    <source>
        <dbReference type="SAM" id="Phobius"/>
    </source>
</evidence>
<dbReference type="Proteomes" id="UP000037020">
    <property type="component" value="Unassembled WGS sequence"/>
</dbReference>
<name>A0ABR5IR38_9ACTN</name>
<keyword evidence="2" id="KW-0812">Transmembrane</keyword>
<evidence type="ECO:0000313" key="4">
    <source>
        <dbReference type="EMBL" id="KOG40385.1"/>
    </source>
</evidence>
<organism evidence="4 5">
    <name type="scientific">Streptomyces varsoviensis</name>
    <dbReference type="NCBI Taxonomy" id="67373"/>
    <lineage>
        <taxon>Bacteria</taxon>
        <taxon>Bacillati</taxon>
        <taxon>Actinomycetota</taxon>
        <taxon>Actinomycetes</taxon>
        <taxon>Kitasatosporales</taxon>
        <taxon>Streptomycetaceae</taxon>
        <taxon>Streptomyces</taxon>
    </lineage>
</organism>
<feature type="region of interest" description="Disordered" evidence="1">
    <location>
        <begin position="1"/>
        <end position="20"/>
    </location>
</feature>
<feature type="transmembrane region" description="Helical" evidence="2">
    <location>
        <begin position="128"/>
        <end position="149"/>
    </location>
</feature>
<protein>
    <submittedName>
        <fullName evidence="4">Membrane protein</fullName>
    </submittedName>
</protein>
<keyword evidence="2" id="KW-0472">Membrane</keyword>
<sequence>MPRPAAPAAPTVYRAQSRPPPPIAATAAALSRLPGPRLTALGSGLLATLTMLLVGFLDALLLDGAPGVYGVFFVLTAAACALWVRPADLMIAPVGVPIAFAVGAIAISDDSGGTGGRIMSVVTALAVHAGWLYAGTVLAVLIVCVRRAALVSRQHRERRQGR</sequence>
<evidence type="ECO:0000259" key="3">
    <source>
        <dbReference type="Pfam" id="PF20177"/>
    </source>
</evidence>
<comment type="caution">
    <text evidence="4">The sequence shown here is derived from an EMBL/GenBank/DDBJ whole genome shotgun (WGS) entry which is preliminary data.</text>
</comment>
<dbReference type="EMBL" id="LGUT01004677">
    <property type="protein sequence ID" value="KOG40385.1"/>
    <property type="molecule type" value="Genomic_DNA"/>
</dbReference>
<feature type="non-terminal residue" evidence="4">
    <location>
        <position position="162"/>
    </location>
</feature>
<dbReference type="Pfam" id="PF20177">
    <property type="entry name" value="DUF6542"/>
    <property type="match status" value="1"/>
</dbReference>
<reference evidence="4 5" key="1">
    <citation type="submission" date="2015-07" db="EMBL/GenBank/DDBJ databases">
        <authorList>
            <person name="Ju K.-S."/>
            <person name="Doroghazi J.R."/>
            <person name="Metcalf W.W."/>
        </authorList>
    </citation>
    <scope>NUCLEOTIDE SEQUENCE [LARGE SCALE GENOMIC DNA]</scope>
    <source>
        <strain evidence="4 5">NRRL B-3589</strain>
    </source>
</reference>
<feature type="domain" description="DUF6542" evidence="3">
    <location>
        <begin position="37"/>
        <end position="150"/>
    </location>
</feature>